<evidence type="ECO:0000313" key="3">
    <source>
        <dbReference type="Proteomes" id="UP000275232"/>
    </source>
</evidence>
<dbReference type="EMBL" id="RPFZ01000001">
    <property type="protein sequence ID" value="RPF71825.1"/>
    <property type="molecule type" value="Genomic_DNA"/>
</dbReference>
<reference evidence="2 3" key="1">
    <citation type="submission" date="2018-11" db="EMBL/GenBank/DDBJ databases">
        <title>Erythrobacter spongiae sp. nov., isolated from a marine sponge.</title>
        <authorList>
            <person name="Zhuang L."/>
            <person name="Luo L."/>
        </authorList>
    </citation>
    <scope>NUCLEOTIDE SEQUENCE [LARGE SCALE GENOMIC DNA]</scope>
    <source>
        <strain evidence="2 3">HN-E23</strain>
    </source>
</reference>
<keyword evidence="1" id="KW-1133">Transmembrane helix</keyword>
<dbReference type="Proteomes" id="UP000275232">
    <property type="component" value="Unassembled WGS sequence"/>
</dbReference>
<dbReference type="RefSeq" id="WP_123880627.1">
    <property type="nucleotide sequence ID" value="NZ_RPFZ01000001.1"/>
</dbReference>
<accession>A0A3N5DLY0</accession>
<protein>
    <submittedName>
        <fullName evidence="2">Uncharacterized protein</fullName>
    </submittedName>
</protein>
<comment type="caution">
    <text evidence="2">The sequence shown here is derived from an EMBL/GenBank/DDBJ whole genome shotgun (WGS) entry which is preliminary data.</text>
</comment>
<dbReference type="AlphaFoldDB" id="A0A3N5DLY0"/>
<feature type="transmembrane region" description="Helical" evidence="1">
    <location>
        <begin position="21"/>
        <end position="43"/>
    </location>
</feature>
<organism evidence="2 3">
    <name type="scientific">Aurantiacibacter spongiae</name>
    <dbReference type="NCBI Taxonomy" id="2488860"/>
    <lineage>
        <taxon>Bacteria</taxon>
        <taxon>Pseudomonadati</taxon>
        <taxon>Pseudomonadota</taxon>
        <taxon>Alphaproteobacteria</taxon>
        <taxon>Sphingomonadales</taxon>
        <taxon>Erythrobacteraceae</taxon>
        <taxon>Aurantiacibacter</taxon>
    </lineage>
</organism>
<name>A0A3N5DLY0_9SPHN</name>
<gene>
    <name evidence="2" type="ORF">EG799_09490</name>
</gene>
<proteinExistence type="predicted"/>
<keyword evidence="1" id="KW-0472">Membrane</keyword>
<keyword evidence="1" id="KW-0812">Transmembrane</keyword>
<evidence type="ECO:0000313" key="2">
    <source>
        <dbReference type="EMBL" id="RPF71825.1"/>
    </source>
</evidence>
<sequence length="111" mass="11655">MTRYGDYEGGEGKDSTHSGRSWLLGGFLALIAPFALSAAILTIGELAEWRLPLNGYGALAIVLAVGAVGVDRLPIPPLARIAIATLYAPLAVLAHIVFVLAFECWAFGACI</sequence>
<keyword evidence="3" id="KW-1185">Reference proteome</keyword>
<feature type="transmembrane region" description="Helical" evidence="1">
    <location>
        <begin position="86"/>
        <end position="108"/>
    </location>
</feature>
<feature type="transmembrane region" description="Helical" evidence="1">
    <location>
        <begin position="55"/>
        <end position="74"/>
    </location>
</feature>
<evidence type="ECO:0000256" key="1">
    <source>
        <dbReference type="SAM" id="Phobius"/>
    </source>
</evidence>